<dbReference type="AlphaFoldDB" id="A0A225WI68"/>
<gene>
    <name evidence="1" type="ORF">PHMEG_0008761</name>
</gene>
<organism evidence="1 2">
    <name type="scientific">Phytophthora megakarya</name>
    <dbReference type="NCBI Taxonomy" id="4795"/>
    <lineage>
        <taxon>Eukaryota</taxon>
        <taxon>Sar</taxon>
        <taxon>Stramenopiles</taxon>
        <taxon>Oomycota</taxon>
        <taxon>Peronosporomycetes</taxon>
        <taxon>Peronosporales</taxon>
        <taxon>Peronosporaceae</taxon>
        <taxon>Phytophthora</taxon>
    </lineage>
</organism>
<sequence>MQHQQQQIQAFLEHQFSYQKAESTTLTLWIWWSPYLGTDVLSWYLEFKHTLGDHPHSAFVFKRLSRLYDLRSSGTQQPYTSKFMLLLSQSSLELHEMVKRWFYHPYSHQIKCAHILQETIEHVQRFEVTRKHMTSRFL</sequence>
<accession>A0A225WI68</accession>
<proteinExistence type="predicted"/>
<name>A0A225WI68_9STRA</name>
<evidence type="ECO:0000313" key="1">
    <source>
        <dbReference type="EMBL" id="OWZ17315.1"/>
    </source>
</evidence>
<reference evidence="2" key="1">
    <citation type="submission" date="2017-03" db="EMBL/GenBank/DDBJ databases">
        <title>Phytopthora megakarya and P. palmivora, two closely related causual agents of cacao black pod achieved similar genome size and gene model numbers by different mechanisms.</title>
        <authorList>
            <person name="Ali S."/>
            <person name="Shao J."/>
            <person name="Larry D.J."/>
            <person name="Kronmiller B."/>
            <person name="Shen D."/>
            <person name="Strem M.D."/>
            <person name="Melnick R.L."/>
            <person name="Guiltinan M.J."/>
            <person name="Tyler B.M."/>
            <person name="Meinhardt L.W."/>
            <person name="Bailey B.A."/>
        </authorList>
    </citation>
    <scope>NUCLEOTIDE SEQUENCE [LARGE SCALE GENOMIC DNA]</scope>
    <source>
        <strain evidence="2">zdho120</strain>
    </source>
</reference>
<dbReference type="Proteomes" id="UP000198211">
    <property type="component" value="Unassembled WGS sequence"/>
</dbReference>
<dbReference type="OrthoDB" id="127720at2759"/>
<keyword evidence="2" id="KW-1185">Reference proteome</keyword>
<evidence type="ECO:0000313" key="2">
    <source>
        <dbReference type="Proteomes" id="UP000198211"/>
    </source>
</evidence>
<dbReference type="EMBL" id="NBNE01000775">
    <property type="protein sequence ID" value="OWZ17315.1"/>
    <property type="molecule type" value="Genomic_DNA"/>
</dbReference>
<comment type="caution">
    <text evidence="1">The sequence shown here is derived from an EMBL/GenBank/DDBJ whole genome shotgun (WGS) entry which is preliminary data.</text>
</comment>
<evidence type="ECO:0008006" key="3">
    <source>
        <dbReference type="Google" id="ProtNLM"/>
    </source>
</evidence>
<protein>
    <recommendedName>
        <fullName evidence="3">Retrotransposon gag domain-containing protein</fullName>
    </recommendedName>
</protein>